<evidence type="ECO:0000256" key="1">
    <source>
        <dbReference type="SAM" id="Phobius"/>
    </source>
</evidence>
<proteinExistence type="predicted"/>
<dbReference type="AlphaFoldDB" id="A0AAV4XGU2"/>
<feature type="transmembrane region" description="Helical" evidence="1">
    <location>
        <begin position="15"/>
        <end position="36"/>
    </location>
</feature>
<dbReference type="Proteomes" id="UP001054945">
    <property type="component" value="Unassembled WGS sequence"/>
</dbReference>
<sequence>MAIFPERAIDASSRFSVFIPCFILCIIHGTCHDFYLTPDKIKAQDKDKHFNTGANPGAFFFPGKKGKNRKGNERKTLSKYVGMEDDRILQKEKVAAQI</sequence>
<gene>
    <name evidence="2" type="ORF">CEXT_696101</name>
</gene>
<keyword evidence="1" id="KW-0472">Membrane</keyword>
<evidence type="ECO:0000313" key="3">
    <source>
        <dbReference type="Proteomes" id="UP001054945"/>
    </source>
</evidence>
<keyword evidence="1" id="KW-0812">Transmembrane</keyword>
<reference evidence="2 3" key="1">
    <citation type="submission" date="2021-06" db="EMBL/GenBank/DDBJ databases">
        <title>Caerostris extrusa draft genome.</title>
        <authorList>
            <person name="Kono N."/>
            <person name="Arakawa K."/>
        </authorList>
    </citation>
    <scope>NUCLEOTIDE SEQUENCE [LARGE SCALE GENOMIC DNA]</scope>
</reference>
<evidence type="ECO:0000313" key="2">
    <source>
        <dbReference type="EMBL" id="GIY94357.1"/>
    </source>
</evidence>
<organism evidence="2 3">
    <name type="scientific">Caerostris extrusa</name>
    <name type="common">Bark spider</name>
    <name type="synonym">Caerostris bankana</name>
    <dbReference type="NCBI Taxonomy" id="172846"/>
    <lineage>
        <taxon>Eukaryota</taxon>
        <taxon>Metazoa</taxon>
        <taxon>Ecdysozoa</taxon>
        <taxon>Arthropoda</taxon>
        <taxon>Chelicerata</taxon>
        <taxon>Arachnida</taxon>
        <taxon>Araneae</taxon>
        <taxon>Araneomorphae</taxon>
        <taxon>Entelegynae</taxon>
        <taxon>Araneoidea</taxon>
        <taxon>Araneidae</taxon>
        <taxon>Caerostris</taxon>
    </lineage>
</organism>
<protein>
    <submittedName>
        <fullName evidence="2">Uncharacterized protein</fullName>
    </submittedName>
</protein>
<dbReference type="EMBL" id="BPLR01000383">
    <property type="protein sequence ID" value="GIY94357.1"/>
    <property type="molecule type" value="Genomic_DNA"/>
</dbReference>
<name>A0AAV4XGU2_CAEEX</name>
<comment type="caution">
    <text evidence="2">The sequence shown here is derived from an EMBL/GenBank/DDBJ whole genome shotgun (WGS) entry which is preliminary data.</text>
</comment>
<keyword evidence="1" id="KW-1133">Transmembrane helix</keyword>
<keyword evidence="3" id="KW-1185">Reference proteome</keyword>
<accession>A0AAV4XGU2</accession>